<feature type="compositionally biased region" description="Polar residues" evidence="1">
    <location>
        <begin position="118"/>
        <end position="135"/>
    </location>
</feature>
<reference evidence="2 3" key="1">
    <citation type="journal article" date="2024" name="G3 (Bethesda)">
        <title>Genome assembly of Hibiscus sabdariffa L. provides insights into metabolisms of medicinal natural products.</title>
        <authorList>
            <person name="Kim T."/>
        </authorList>
    </citation>
    <scope>NUCLEOTIDE SEQUENCE [LARGE SCALE GENOMIC DNA]</scope>
    <source>
        <strain evidence="2">TK-2024</strain>
        <tissue evidence="2">Old leaves</tissue>
    </source>
</reference>
<evidence type="ECO:0000313" key="3">
    <source>
        <dbReference type="Proteomes" id="UP001472677"/>
    </source>
</evidence>
<protein>
    <submittedName>
        <fullName evidence="2">Uncharacterized protein</fullName>
    </submittedName>
</protein>
<evidence type="ECO:0000313" key="2">
    <source>
        <dbReference type="EMBL" id="KAK8593166.1"/>
    </source>
</evidence>
<evidence type="ECO:0000256" key="1">
    <source>
        <dbReference type="SAM" id="MobiDB-lite"/>
    </source>
</evidence>
<dbReference type="Proteomes" id="UP001472677">
    <property type="component" value="Unassembled WGS sequence"/>
</dbReference>
<feature type="compositionally biased region" description="Polar residues" evidence="1">
    <location>
        <begin position="1"/>
        <end position="11"/>
    </location>
</feature>
<keyword evidence="3" id="KW-1185">Reference proteome</keyword>
<name>A0ABR2G289_9ROSI</name>
<feature type="region of interest" description="Disordered" evidence="1">
    <location>
        <begin position="1"/>
        <end position="152"/>
    </location>
</feature>
<dbReference type="EMBL" id="JBBPBM010000003">
    <property type="protein sequence ID" value="KAK8593166.1"/>
    <property type="molecule type" value="Genomic_DNA"/>
</dbReference>
<proteinExistence type="predicted"/>
<accession>A0ABR2G289</accession>
<sequence>MVTTRNQSGNPSRPPTIFGGGRRRFAAHPVIDVPSSSDSLPQAVPDPPPPTAQQGGHAPQPRTSPSPTLTHHSSDFMVPPQSSVGPSRPRPFVHTGTRQTSRDNFASRFPNPPPQLSPEPTHSSHNRHSQPSSFAASYDEVPPEDDYDDVDCHGRRRRGHAFTVPGDEVLQGYLDFDNEDALRFHSIRHRRLQVYFNFSMGFVTDVTDQSFLTVLREILTDFGANSAYGRLTNLPNAAYNAWNIKGWHIHDPTLRYIH</sequence>
<comment type="caution">
    <text evidence="2">The sequence shown here is derived from an EMBL/GenBank/DDBJ whole genome shotgun (WGS) entry which is preliminary data.</text>
</comment>
<gene>
    <name evidence="2" type="ORF">V6N12_045251</name>
</gene>
<organism evidence="2 3">
    <name type="scientific">Hibiscus sabdariffa</name>
    <name type="common">roselle</name>
    <dbReference type="NCBI Taxonomy" id="183260"/>
    <lineage>
        <taxon>Eukaryota</taxon>
        <taxon>Viridiplantae</taxon>
        <taxon>Streptophyta</taxon>
        <taxon>Embryophyta</taxon>
        <taxon>Tracheophyta</taxon>
        <taxon>Spermatophyta</taxon>
        <taxon>Magnoliopsida</taxon>
        <taxon>eudicotyledons</taxon>
        <taxon>Gunneridae</taxon>
        <taxon>Pentapetalae</taxon>
        <taxon>rosids</taxon>
        <taxon>malvids</taxon>
        <taxon>Malvales</taxon>
        <taxon>Malvaceae</taxon>
        <taxon>Malvoideae</taxon>
        <taxon>Hibiscus</taxon>
    </lineage>
</organism>